<dbReference type="Proteomes" id="UP000004995">
    <property type="component" value="Unassembled WGS sequence"/>
</dbReference>
<evidence type="ECO:0000313" key="2">
    <source>
        <dbReference type="Proteomes" id="UP000004995"/>
    </source>
</evidence>
<proteinExistence type="predicted"/>
<organism evidence="1 2">
    <name type="scientific">Setaria italica</name>
    <name type="common">Foxtail millet</name>
    <name type="synonym">Panicum italicum</name>
    <dbReference type="NCBI Taxonomy" id="4555"/>
    <lineage>
        <taxon>Eukaryota</taxon>
        <taxon>Viridiplantae</taxon>
        <taxon>Streptophyta</taxon>
        <taxon>Embryophyta</taxon>
        <taxon>Tracheophyta</taxon>
        <taxon>Spermatophyta</taxon>
        <taxon>Magnoliopsida</taxon>
        <taxon>Liliopsida</taxon>
        <taxon>Poales</taxon>
        <taxon>Poaceae</taxon>
        <taxon>PACMAD clade</taxon>
        <taxon>Panicoideae</taxon>
        <taxon>Panicodae</taxon>
        <taxon>Paniceae</taxon>
        <taxon>Cenchrinae</taxon>
        <taxon>Setaria</taxon>
    </lineage>
</organism>
<evidence type="ECO:0000313" key="1">
    <source>
        <dbReference type="EnsemblPlants" id="KQL14411"/>
    </source>
</evidence>
<accession>K3ZBR1</accession>
<protein>
    <submittedName>
        <fullName evidence="1">Uncharacterized protein</fullName>
    </submittedName>
</protein>
<dbReference type="Gramene" id="KQL14411">
    <property type="protein sequence ID" value="KQL14411"/>
    <property type="gene ID" value="SETIT_023982mg"/>
</dbReference>
<dbReference type="EMBL" id="AGNK02001566">
    <property type="status" value="NOT_ANNOTATED_CDS"/>
    <property type="molecule type" value="Genomic_DNA"/>
</dbReference>
<reference evidence="1" key="2">
    <citation type="submission" date="2018-08" db="UniProtKB">
        <authorList>
            <consortium name="EnsemblPlants"/>
        </authorList>
    </citation>
    <scope>IDENTIFICATION</scope>
    <source>
        <strain evidence="1">Yugu1</strain>
    </source>
</reference>
<dbReference type="AlphaFoldDB" id="K3ZBR1"/>
<dbReference type="InParanoid" id="K3ZBR1"/>
<dbReference type="HOGENOM" id="CLU_3035961_0_0_1"/>
<reference evidence="2" key="1">
    <citation type="journal article" date="2012" name="Nat. Biotechnol.">
        <title>Reference genome sequence of the model plant Setaria.</title>
        <authorList>
            <person name="Bennetzen J.L."/>
            <person name="Schmutz J."/>
            <person name="Wang H."/>
            <person name="Percifield R."/>
            <person name="Hawkins J."/>
            <person name="Pontaroli A.C."/>
            <person name="Estep M."/>
            <person name="Feng L."/>
            <person name="Vaughn J.N."/>
            <person name="Grimwood J."/>
            <person name="Jenkins J."/>
            <person name="Barry K."/>
            <person name="Lindquist E."/>
            <person name="Hellsten U."/>
            <person name="Deshpande S."/>
            <person name="Wang X."/>
            <person name="Wu X."/>
            <person name="Mitros T."/>
            <person name="Triplett J."/>
            <person name="Yang X."/>
            <person name="Ye C.Y."/>
            <person name="Mauro-Herrera M."/>
            <person name="Wang L."/>
            <person name="Li P."/>
            <person name="Sharma M."/>
            <person name="Sharma R."/>
            <person name="Ronald P.C."/>
            <person name="Panaud O."/>
            <person name="Kellogg E.A."/>
            <person name="Brutnell T.P."/>
            <person name="Doust A.N."/>
            <person name="Tuskan G.A."/>
            <person name="Rokhsar D."/>
            <person name="Devos K.M."/>
        </authorList>
    </citation>
    <scope>NUCLEOTIDE SEQUENCE [LARGE SCALE GENOMIC DNA]</scope>
    <source>
        <strain evidence="2">cv. Yugu1</strain>
    </source>
</reference>
<sequence length="55" mass="6355">MINQIEAIVLSEFIKEDITTTQTMLRYHFYIISSCGKLSSKYSTVKHLAFHQSTT</sequence>
<dbReference type="EnsemblPlants" id="KQL14411">
    <property type="protein sequence ID" value="KQL14411"/>
    <property type="gene ID" value="SETIT_023982mg"/>
</dbReference>
<name>K3ZBR1_SETIT</name>
<keyword evidence="2" id="KW-1185">Reference proteome</keyword>